<keyword evidence="2" id="KW-1185">Reference proteome</keyword>
<proteinExistence type="predicted"/>
<evidence type="ECO:0000313" key="1">
    <source>
        <dbReference type="EMBL" id="KAJ7418960.1"/>
    </source>
</evidence>
<accession>A0ABQ9DHL2</accession>
<dbReference type="Proteomes" id="UP001145742">
    <property type="component" value="Unassembled WGS sequence"/>
</dbReference>
<evidence type="ECO:0000313" key="2">
    <source>
        <dbReference type="Proteomes" id="UP001145742"/>
    </source>
</evidence>
<gene>
    <name evidence="1" type="ORF">WISP_56928</name>
</gene>
<name>A0ABQ9DHL2_9PASS</name>
<reference evidence="1" key="1">
    <citation type="submission" date="2019-10" db="EMBL/GenBank/DDBJ databases">
        <authorList>
            <person name="Soares A.E.R."/>
            <person name="Aleixo A."/>
            <person name="Schneider P."/>
            <person name="Miyaki C.Y."/>
            <person name="Schneider M.P."/>
            <person name="Mello C."/>
            <person name="Vasconcelos A.T.R."/>
        </authorList>
    </citation>
    <scope>NUCLEOTIDE SEQUENCE</scope>
    <source>
        <tissue evidence="1">Muscle</tissue>
    </source>
</reference>
<comment type="caution">
    <text evidence="1">The sequence shown here is derived from an EMBL/GenBank/DDBJ whole genome shotgun (WGS) entry which is preliminary data.</text>
</comment>
<protein>
    <recommendedName>
        <fullName evidence="3">Reverse transcriptase domain-containing protein</fullName>
    </recommendedName>
</protein>
<organism evidence="1 2">
    <name type="scientific">Willisornis vidua</name>
    <name type="common">Xingu scale-backed antbird</name>
    <dbReference type="NCBI Taxonomy" id="1566151"/>
    <lineage>
        <taxon>Eukaryota</taxon>
        <taxon>Metazoa</taxon>
        <taxon>Chordata</taxon>
        <taxon>Craniata</taxon>
        <taxon>Vertebrata</taxon>
        <taxon>Euteleostomi</taxon>
        <taxon>Archelosauria</taxon>
        <taxon>Archosauria</taxon>
        <taxon>Dinosauria</taxon>
        <taxon>Saurischia</taxon>
        <taxon>Theropoda</taxon>
        <taxon>Coelurosauria</taxon>
        <taxon>Aves</taxon>
        <taxon>Neognathae</taxon>
        <taxon>Neoaves</taxon>
        <taxon>Telluraves</taxon>
        <taxon>Australaves</taxon>
        <taxon>Passeriformes</taxon>
        <taxon>Thamnophilidae</taxon>
        <taxon>Willisornis</taxon>
    </lineage>
</organism>
<dbReference type="EMBL" id="WHWB01033562">
    <property type="protein sequence ID" value="KAJ7418960.1"/>
    <property type="molecule type" value="Genomic_DNA"/>
</dbReference>
<dbReference type="PANTHER" id="PTHR33332">
    <property type="entry name" value="REVERSE TRANSCRIPTASE DOMAIN-CONTAINING PROTEIN"/>
    <property type="match status" value="1"/>
</dbReference>
<sequence>MKEDPGNYRPMSFSFIPGKVMKQLILDAITKHVEEKVIRSSQHGFSKGKSCLTYLIDFGDGMTSWVDEGRAADLIYLDFSKVLTLSAITSS</sequence>
<evidence type="ECO:0008006" key="3">
    <source>
        <dbReference type="Google" id="ProtNLM"/>
    </source>
</evidence>